<evidence type="ECO:0000313" key="2">
    <source>
        <dbReference type="Proteomes" id="UP000215914"/>
    </source>
</evidence>
<reference evidence="1" key="2">
    <citation type="submission" date="2020-06" db="EMBL/GenBank/DDBJ databases">
        <title>Helianthus annuus Genome sequencing and assembly Release 2.</title>
        <authorList>
            <person name="Gouzy J."/>
            <person name="Langlade N."/>
            <person name="Munos S."/>
        </authorList>
    </citation>
    <scope>NUCLEOTIDE SEQUENCE</scope>
    <source>
        <tissue evidence="1">Leaves</tissue>
    </source>
</reference>
<dbReference type="Proteomes" id="UP000215914">
    <property type="component" value="Unassembled WGS sequence"/>
</dbReference>
<proteinExistence type="predicted"/>
<dbReference type="EMBL" id="MNCJ02000324">
    <property type="protein sequence ID" value="KAF5793414.1"/>
    <property type="molecule type" value="Genomic_DNA"/>
</dbReference>
<protein>
    <submittedName>
        <fullName evidence="1">Uncharacterized protein</fullName>
    </submittedName>
</protein>
<name>A0A9K3NAV6_HELAN</name>
<dbReference type="Gramene" id="mRNA:HanXRQr2_Chr09g0417151">
    <property type="protein sequence ID" value="CDS:HanXRQr2_Chr09g0417151.1"/>
    <property type="gene ID" value="HanXRQr2_Chr09g0417151"/>
</dbReference>
<keyword evidence="2" id="KW-1185">Reference proteome</keyword>
<reference evidence="1" key="1">
    <citation type="journal article" date="2017" name="Nature">
        <title>The sunflower genome provides insights into oil metabolism, flowering and Asterid evolution.</title>
        <authorList>
            <person name="Badouin H."/>
            <person name="Gouzy J."/>
            <person name="Grassa C.J."/>
            <person name="Murat F."/>
            <person name="Staton S.E."/>
            <person name="Cottret L."/>
            <person name="Lelandais-Briere C."/>
            <person name="Owens G.L."/>
            <person name="Carrere S."/>
            <person name="Mayjonade B."/>
            <person name="Legrand L."/>
            <person name="Gill N."/>
            <person name="Kane N.C."/>
            <person name="Bowers J.E."/>
            <person name="Hubner S."/>
            <person name="Bellec A."/>
            <person name="Berard A."/>
            <person name="Berges H."/>
            <person name="Blanchet N."/>
            <person name="Boniface M.C."/>
            <person name="Brunel D."/>
            <person name="Catrice O."/>
            <person name="Chaidir N."/>
            <person name="Claudel C."/>
            <person name="Donnadieu C."/>
            <person name="Faraut T."/>
            <person name="Fievet G."/>
            <person name="Helmstetter N."/>
            <person name="King M."/>
            <person name="Knapp S.J."/>
            <person name="Lai Z."/>
            <person name="Le Paslier M.C."/>
            <person name="Lippi Y."/>
            <person name="Lorenzon L."/>
            <person name="Mandel J.R."/>
            <person name="Marage G."/>
            <person name="Marchand G."/>
            <person name="Marquand E."/>
            <person name="Bret-Mestries E."/>
            <person name="Morien E."/>
            <person name="Nambeesan S."/>
            <person name="Nguyen T."/>
            <person name="Pegot-Espagnet P."/>
            <person name="Pouilly N."/>
            <person name="Raftis F."/>
            <person name="Sallet E."/>
            <person name="Schiex T."/>
            <person name="Thomas J."/>
            <person name="Vandecasteele C."/>
            <person name="Vares D."/>
            <person name="Vear F."/>
            <person name="Vautrin S."/>
            <person name="Crespi M."/>
            <person name="Mangin B."/>
            <person name="Burke J.M."/>
            <person name="Salse J."/>
            <person name="Munos S."/>
            <person name="Vincourt P."/>
            <person name="Rieseberg L.H."/>
            <person name="Langlade N.B."/>
        </authorList>
    </citation>
    <scope>NUCLEOTIDE SEQUENCE</scope>
    <source>
        <tissue evidence="1">Leaves</tissue>
    </source>
</reference>
<comment type="caution">
    <text evidence="1">The sequence shown here is derived from an EMBL/GenBank/DDBJ whole genome shotgun (WGS) entry which is preliminary data.</text>
</comment>
<sequence length="58" mass="5970">MGGLSEESRELSSTVFSTPSGAEAIIRSCSINESGVSVKSICTASGVVTVLEHFVKHG</sequence>
<accession>A0A9K3NAV6</accession>
<gene>
    <name evidence="1" type="ORF">HanXRQr2_Chr09g0417151</name>
</gene>
<organism evidence="1 2">
    <name type="scientific">Helianthus annuus</name>
    <name type="common">Common sunflower</name>
    <dbReference type="NCBI Taxonomy" id="4232"/>
    <lineage>
        <taxon>Eukaryota</taxon>
        <taxon>Viridiplantae</taxon>
        <taxon>Streptophyta</taxon>
        <taxon>Embryophyta</taxon>
        <taxon>Tracheophyta</taxon>
        <taxon>Spermatophyta</taxon>
        <taxon>Magnoliopsida</taxon>
        <taxon>eudicotyledons</taxon>
        <taxon>Gunneridae</taxon>
        <taxon>Pentapetalae</taxon>
        <taxon>asterids</taxon>
        <taxon>campanulids</taxon>
        <taxon>Asterales</taxon>
        <taxon>Asteraceae</taxon>
        <taxon>Asteroideae</taxon>
        <taxon>Heliantheae alliance</taxon>
        <taxon>Heliantheae</taxon>
        <taxon>Helianthus</taxon>
    </lineage>
</organism>
<dbReference type="AlphaFoldDB" id="A0A9K3NAV6"/>
<evidence type="ECO:0000313" key="1">
    <source>
        <dbReference type="EMBL" id="KAF5793414.1"/>
    </source>
</evidence>